<name>A0ABW5RFM2_9BACL</name>
<keyword evidence="6" id="KW-1185">Reference proteome</keyword>
<accession>A0ABW5RFM2</accession>
<evidence type="ECO:0000256" key="3">
    <source>
        <dbReference type="RuleBase" id="RU003476"/>
    </source>
</evidence>
<dbReference type="Gene3D" id="3.90.79.10">
    <property type="entry name" value="Nucleoside Triphosphate Pyrophosphohydrolase"/>
    <property type="match status" value="1"/>
</dbReference>
<dbReference type="EMBL" id="JBHUMM010000043">
    <property type="protein sequence ID" value="MFD2672822.1"/>
    <property type="molecule type" value="Genomic_DNA"/>
</dbReference>
<dbReference type="CDD" id="cd03424">
    <property type="entry name" value="NUDIX_ADPRase_Nudt5_UGPPase_Nudt14"/>
    <property type="match status" value="1"/>
</dbReference>
<proteinExistence type="inferred from homology"/>
<dbReference type="RefSeq" id="WP_379930383.1">
    <property type="nucleotide sequence ID" value="NZ_JBHUMM010000043.1"/>
</dbReference>
<dbReference type="Proteomes" id="UP001597497">
    <property type="component" value="Unassembled WGS sequence"/>
</dbReference>
<dbReference type="InterPro" id="IPR020476">
    <property type="entry name" value="Nudix_hydrolase"/>
</dbReference>
<evidence type="ECO:0000313" key="6">
    <source>
        <dbReference type="Proteomes" id="UP001597497"/>
    </source>
</evidence>
<evidence type="ECO:0000256" key="1">
    <source>
        <dbReference type="ARBA" id="ARBA00001946"/>
    </source>
</evidence>
<dbReference type="PROSITE" id="PS00893">
    <property type="entry name" value="NUDIX_BOX"/>
    <property type="match status" value="1"/>
</dbReference>
<dbReference type="InterPro" id="IPR015797">
    <property type="entry name" value="NUDIX_hydrolase-like_dom_sf"/>
</dbReference>
<dbReference type="SUPFAM" id="SSF55811">
    <property type="entry name" value="Nudix"/>
    <property type="match status" value="1"/>
</dbReference>
<comment type="similarity">
    <text evidence="3">Belongs to the Nudix hydrolase family.</text>
</comment>
<protein>
    <submittedName>
        <fullName evidence="5">NUDIX hydrolase</fullName>
        <ecNumber evidence="5">3.6.-.-</ecNumber>
    </submittedName>
</protein>
<comment type="caution">
    <text evidence="5">The sequence shown here is derived from an EMBL/GenBank/DDBJ whole genome shotgun (WGS) entry which is preliminary data.</text>
</comment>
<comment type="cofactor">
    <cofactor evidence="1">
        <name>Mg(2+)</name>
        <dbReference type="ChEBI" id="CHEBI:18420"/>
    </cofactor>
</comment>
<evidence type="ECO:0000313" key="5">
    <source>
        <dbReference type="EMBL" id="MFD2672822.1"/>
    </source>
</evidence>
<gene>
    <name evidence="5" type="ORF">ACFSUC_14735</name>
</gene>
<feature type="domain" description="Nudix hydrolase" evidence="4">
    <location>
        <begin position="51"/>
        <end position="185"/>
    </location>
</feature>
<dbReference type="Pfam" id="PF00293">
    <property type="entry name" value="NUDIX"/>
    <property type="match status" value="1"/>
</dbReference>
<dbReference type="PRINTS" id="PR00502">
    <property type="entry name" value="NUDIXFAMILY"/>
</dbReference>
<dbReference type="InterPro" id="IPR020084">
    <property type="entry name" value="NUDIX_hydrolase_CS"/>
</dbReference>
<dbReference type="InterPro" id="IPR000086">
    <property type="entry name" value="NUDIX_hydrolase_dom"/>
</dbReference>
<dbReference type="PANTHER" id="PTHR11839">
    <property type="entry name" value="UDP/ADP-SUGAR PYROPHOSPHATASE"/>
    <property type="match status" value="1"/>
</dbReference>
<organism evidence="5 6">
    <name type="scientific">Marinicrinis sediminis</name>
    <dbReference type="NCBI Taxonomy" id="1652465"/>
    <lineage>
        <taxon>Bacteria</taxon>
        <taxon>Bacillati</taxon>
        <taxon>Bacillota</taxon>
        <taxon>Bacilli</taxon>
        <taxon>Bacillales</taxon>
        <taxon>Paenibacillaceae</taxon>
    </lineage>
</organism>
<dbReference type="PROSITE" id="PS51462">
    <property type="entry name" value="NUDIX"/>
    <property type="match status" value="1"/>
</dbReference>
<evidence type="ECO:0000259" key="4">
    <source>
        <dbReference type="PROSITE" id="PS51462"/>
    </source>
</evidence>
<reference evidence="6" key="1">
    <citation type="journal article" date="2019" name="Int. J. Syst. Evol. Microbiol.">
        <title>The Global Catalogue of Microorganisms (GCM) 10K type strain sequencing project: providing services to taxonomists for standard genome sequencing and annotation.</title>
        <authorList>
            <consortium name="The Broad Institute Genomics Platform"/>
            <consortium name="The Broad Institute Genome Sequencing Center for Infectious Disease"/>
            <person name="Wu L."/>
            <person name="Ma J."/>
        </authorList>
    </citation>
    <scope>NUCLEOTIDE SEQUENCE [LARGE SCALE GENOMIC DNA]</scope>
    <source>
        <strain evidence="6">KCTC 33676</strain>
    </source>
</reference>
<dbReference type="GO" id="GO:0016787">
    <property type="term" value="F:hydrolase activity"/>
    <property type="evidence" value="ECO:0007669"/>
    <property type="project" value="UniProtKB-KW"/>
</dbReference>
<sequence>MIGKDPFADENQAFAEKTVETEPIFTGKIISLQRDTVLLPNGKQAYREVVKHPGAVAVMVIQDDKMAVVEQYRKPLERSLVEIPAGKLDEGETPESAAMRELQEETGMKADHVTLVKSFYTSPGFADEIIHLYFADQCTKGEQQPDEDEFLQLQWLTLNEAKAFVEQGKIRDAKTVTAIYVWELYQLTGKLM</sequence>
<dbReference type="EC" id="3.6.-.-" evidence="5"/>
<dbReference type="PANTHER" id="PTHR11839:SF18">
    <property type="entry name" value="NUDIX HYDROLASE DOMAIN-CONTAINING PROTEIN"/>
    <property type="match status" value="1"/>
</dbReference>
<keyword evidence="2 3" id="KW-0378">Hydrolase</keyword>
<evidence type="ECO:0000256" key="2">
    <source>
        <dbReference type="ARBA" id="ARBA00022801"/>
    </source>
</evidence>